<dbReference type="EnsemblProtists" id="PYU1_T008146">
    <property type="protein sequence ID" value="PYU1_T008146"/>
    <property type="gene ID" value="PYU1_G008130"/>
</dbReference>
<feature type="region of interest" description="Disordered" evidence="1">
    <location>
        <begin position="19"/>
        <end position="44"/>
    </location>
</feature>
<dbReference type="eggNOG" id="ENOG502SN47">
    <property type="taxonomic scope" value="Eukaryota"/>
</dbReference>
<evidence type="ECO:0000313" key="2">
    <source>
        <dbReference type="EnsemblProtists" id="PYU1_T008146"/>
    </source>
</evidence>
<organism evidence="2 3">
    <name type="scientific">Globisporangium ultimum (strain ATCC 200006 / CBS 805.95 / DAOM BR144)</name>
    <name type="common">Pythium ultimum</name>
    <dbReference type="NCBI Taxonomy" id="431595"/>
    <lineage>
        <taxon>Eukaryota</taxon>
        <taxon>Sar</taxon>
        <taxon>Stramenopiles</taxon>
        <taxon>Oomycota</taxon>
        <taxon>Peronosporomycetes</taxon>
        <taxon>Pythiales</taxon>
        <taxon>Pythiaceae</taxon>
        <taxon>Globisporangium</taxon>
    </lineage>
</organism>
<reference evidence="3" key="2">
    <citation type="submission" date="2010-04" db="EMBL/GenBank/DDBJ databases">
        <authorList>
            <person name="Buell R."/>
            <person name="Hamilton J."/>
            <person name="Hostetler J."/>
        </authorList>
    </citation>
    <scope>NUCLEOTIDE SEQUENCE [LARGE SCALE GENOMIC DNA]</scope>
    <source>
        <strain evidence="3">DAOM:BR144</strain>
    </source>
</reference>
<feature type="compositionally biased region" description="Low complexity" evidence="1">
    <location>
        <begin position="23"/>
        <end position="34"/>
    </location>
</feature>
<dbReference type="VEuPathDB" id="FungiDB:PYU1_G008130"/>
<evidence type="ECO:0000256" key="1">
    <source>
        <dbReference type="SAM" id="MobiDB-lite"/>
    </source>
</evidence>
<evidence type="ECO:0000313" key="3">
    <source>
        <dbReference type="Proteomes" id="UP000019132"/>
    </source>
</evidence>
<dbReference type="Proteomes" id="UP000019132">
    <property type="component" value="Unassembled WGS sequence"/>
</dbReference>
<accession>K3WT52</accession>
<protein>
    <submittedName>
        <fullName evidence="2">Uncharacterized protein</fullName>
    </submittedName>
</protein>
<proteinExistence type="predicted"/>
<dbReference type="EMBL" id="GL376619">
    <property type="status" value="NOT_ANNOTATED_CDS"/>
    <property type="molecule type" value="Genomic_DNA"/>
</dbReference>
<keyword evidence="3" id="KW-1185">Reference proteome</keyword>
<dbReference type="AlphaFoldDB" id="K3WT52"/>
<reference evidence="3" key="1">
    <citation type="journal article" date="2010" name="Genome Biol.">
        <title>Genome sequence of the necrotrophic plant pathogen Pythium ultimum reveals original pathogenicity mechanisms and effector repertoire.</title>
        <authorList>
            <person name="Levesque C.A."/>
            <person name="Brouwer H."/>
            <person name="Cano L."/>
            <person name="Hamilton J.P."/>
            <person name="Holt C."/>
            <person name="Huitema E."/>
            <person name="Raffaele S."/>
            <person name="Robideau G.P."/>
            <person name="Thines M."/>
            <person name="Win J."/>
            <person name="Zerillo M.M."/>
            <person name="Beakes G.W."/>
            <person name="Boore J.L."/>
            <person name="Busam D."/>
            <person name="Dumas B."/>
            <person name="Ferriera S."/>
            <person name="Fuerstenberg S.I."/>
            <person name="Gachon C.M."/>
            <person name="Gaulin E."/>
            <person name="Govers F."/>
            <person name="Grenville-Briggs L."/>
            <person name="Horner N."/>
            <person name="Hostetler J."/>
            <person name="Jiang R.H."/>
            <person name="Johnson J."/>
            <person name="Krajaejun T."/>
            <person name="Lin H."/>
            <person name="Meijer H.J."/>
            <person name="Moore B."/>
            <person name="Morris P."/>
            <person name="Phuntmart V."/>
            <person name="Puiu D."/>
            <person name="Shetty J."/>
            <person name="Stajich J.E."/>
            <person name="Tripathy S."/>
            <person name="Wawra S."/>
            <person name="van West P."/>
            <person name="Whitty B.R."/>
            <person name="Coutinho P.M."/>
            <person name="Henrissat B."/>
            <person name="Martin F."/>
            <person name="Thomas P.D."/>
            <person name="Tyler B.M."/>
            <person name="De Vries R.P."/>
            <person name="Kamoun S."/>
            <person name="Yandell M."/>
            <person name="Tisserat N."/>
            <person name="Buell C.R."/>
        </authorList>
    </citation>
    <scope>NUCLEOTIDE SEQUENCE</scope>
    <source>
        <strain evidence="3">DAOM:BR144</strain>
    </source>
</reference>
<dbReference type="OMA" id="IWQFESV"/>
<feature type="compositionally biased region" description="Polar residues" evidence="1">
    <location>
        <begin position="35"/>
        <end position="44"/>
    </location>
</feature>
<reference evidence="2" key="3">
    <citation type="submission" date="2015-02" db="UniProtKB">
        <authorList>
            <consortium name="EnsemblProtists"/>
        </authorList>
    </citation>
    <scope>IDENTIFICATION</scope>
    <source>
        <strain evidence="2">DAOM BR144</strain>
    </source>
</reference>
<dbReference type="InParanoid" id="K3WT52"/>
<dbReference type="HOGENOM" id="CLU_069951_0_1_1"/>
<name>K3WT52_GLOUD</name>
<sequence length="272" mass="30618">MAMRTRIVALGRALAISSSPHNSVSSAFSTSASSNGNEPSTQQSQPLLTGMAEFLQTVQRCRARKHVFDQYKTQNVFQPSPWAGLNNWFLFYHLNRPQNLHSTLDMVEFLDGAKHALEATMMAMYSREFANFAVGAIDKSEYADQLRASLEPVSLDALQQFIKYTEDAGIRTEMQRLDIHAAYLVGAQYHRVARRPSTNASGVQIVDAPVDERIRIQVCFEITEHVNVKLPEDDEPELLKKENVSIWQFESVVNSPETIDWMIEPLNLVSGA</sequence>